<dbReference type="EMBL" id="CP000647">
    <property type="protein sequence ID" value="ABR79789.1"/>
    <property type="molecule type" value="Genomic_DNA"/>
</dbReference>
<feature type="binding site" evidence="9">
    <location>
        <position position="148"/>
    </location>
    <ligand>
        <name>Zn(2+)</name>
        <dbReference type="ChEBI" id="CHEBI:29105"/>
    </ligand>
</feature>
<dbReference type="GO" id="GO:1900376">
    <property type="term" value="P:regulation of secondary metabolite biosynthetic process"/>
    <property type="evidence" value="ECO:0007669"/>
    <property type="project" value="TreeGrafter"/>
</dbReference>
<organism evidence="11 12">
    <name type="scientific">Klebsiella pneumoniae subsp. pneumoniae (strain ATCC 700721 / MGH 78578)</name>
    <dbReference type="NCBI Taxonomy" id="272620"/>
    <lineage>
        <taxon>Bacteria</taxon>
        <taxon>Pseudomonadati</taxon>
        <taxon>Pseudomonadota</taxon>
        <taxon>Gammaproteobacteria</taxon>
        <taxon>Enterobacterales</taxon>
        <taxon>Enterobacteriaceae</taxon>
        <taxon>Klebsiella/Raoultella group</taxon>
        <taxon>Klebsiella</taxon>
        <taxon>Klebsiella pneumoniae complex</taxon>
    </lineage>
</organism>
<evidence type="ECO:0000256" key="3">
    <source>
        <dbReference type="ARBA" id="ARBA00022833"/>
    </source>
</evidence>
<dbReference type="GO" id="GO:0008270">
    <property type="term" value="F:zinc ion binding"/>
    <property type="evidence" value="ECO:0007669"/>
    <property type="project" value="TreeGrafter"/>
</dbReference>
<keyword evidence="3 9" id="KW-0862">Zinc</keyword>
<dbReference type="Pfam" id="PF01475">
    <property type="entry name" value="FUR"/>
    <property type="match status" value="1"/>
</dbReference>
<evidence type="ECO:0000256" key="9">
    <source>
        <dbReference type="PIRSR" id="PIRSR602481-1"/>
    </source>
</evidence>
<dbReference type="Gene3D" id="3.30.1490.190">
    <property type="match status" value="1"/>
</dbReference>
<sequence>MLMDKTPSQEMLAHAEKLCAQRGVRLTPQRLEVLRLMSLQQGAISAYDLLDLLREKEPQAKPPTVYRALEFLLEQGFVHKVESTNSYVLCHLFDQPTHSSAMFICDRCGVVKEEAAEGVEDIMHTLAARMGFALRHNVIEAHGLCAGCVEVEACSTPGHCQHDHTIQLKKKAR</sequence>
<feature type="binding site" evidence="9">
    <location>
        <position position="108"/>
    </location>
    <ligand>
        <name>Zn(2+)</name>
        <dbReference type="ChEBI" id="CHEBI:29105"/>
    </ligand>
</feature>
<dbReference type="GO" id="GO:0045892">
    <property type="term" value="P:negative regulation of DNA-templated transcription"/>
    <property type="evidence" value="ECO:0007669"/>
    <property type="project" value="TreeGrafter"/>
</dbReference>
<dbReference type="GO" id="GO:0000976">
    <property type="term" value="F:transcription cis-regulatory region binding"/>
    <property type="evidence" value="ECO:0007669"/>
    <property type="project" value="TreeGrafter"/>
</dbReference>
<dbReference type="AlphaFoldDB" id="A6TGV5"/>
<keyword evidence="10" id="KW-0408">Iron</keyword>
<protein>
    <recommendedName>
        <fullName evidence="8">Zinc uptake regulation protein</fullName>
    </recommendedName>
</protein>
<dbReference type="HOGENOM" id="CLU_096072_2_1_6"/>
<feature type="binding site" evidence="10">
    <location>
        <position position="120"/>
    </location>
    <ligand>
        <name>Fe cation</name>
        <dbReference type="ChEBI" id="CHEBI:24875"/>
    </ligand>
</feature>
<comment type="similarity">
    <text evidence="1">Belongs to the Fur family.</text>
</comment>
<dbReference type="PANTHER" id="PTHR33202">
    <property type="entry name" value="ZINC UPTAKE REGULATION PROTEIN"/>
    <property type="match status" value="1"/>
</dbReference>
<dbReference type="InterPro" id="IPR002481">
    <property type="entry name" value="FUR"/>
</dbReference>
<evidence type="ECO:0000256" key="10">
    <source>
        <dbReference type="PIRSR" id="PIRSR602481-2"/>
    </source>
</evidence>
<evidence type="ECO:0000256" key="7">
    <source>
        <dbReference type="ARBA" id="ARBA00056831"/>
    </source>
</evidence>
<dbReference type="GO" id="GO:0003700">
    <property type="term" value="F:DNA-binding transcription factor activity"/>
    <property type="evidence" value="ECO:0007669"/>
    <property type="project" value="InterPro"/>
</dbReference>
<dbReference type="PANTHER" id="PTHR33202:SF6">
    <property type="entry name" value="ZINC UPTAKE REGULATION PROTEIN"/>
    <property type="match status" value="1"/>
</dbReference>
<dbReference type="SUPFAM" id="SSF46785">
    <property type="entry name" value="Winged helix' DNA-binding domain"/>
    <property type="match status" value="1"/>
</dbReference>
<evidence type="ECO:0000256" key="5">
    <source>
        <dbReference type="ARBA" id="ARBA00023125"/>
    </source>
</evidence>
<dbReference type="GO" id="GO:0005829">
    <property type="term" value="C:cytosol"/>
    <property type="evidence" value="ECO:0007669"/>
    <property type="project" value="TreeGrafter"/>
</dbReference>
<dbReference type="STRING" id="272620.KPN_04434"/>
<keyword evidence="2" id="KW-0678">Repressor</keyword>
<dbReference type="KEGG" id="kpn:KPN_04434"/>
<dbReference type="NCBIfam" id="NF008646">
    <property type="entry name" value="PRK11639.1"/>
    <property type="match status" value="1"/>
</dbReference>
<dbReference type="PaxDb" id="272620-KPN_04434"/>
<reference evidence="11 12" key="2">
    <citation type="submission" date="2006-09" db="EMBL/GenBank/DDBJ databases">
        <authorList>
            <consortium name="The Klebsiella pneumonia Genome Sequencing Project"/>
            <person name="McClelland M."/>
            <person name="Sanderson E.K."/>
            <person name="Spieth J."/>
            <person name="Clifton W.S."/>
            <person name="Latreille P."/>
            <person name="Sabo A."/>
            <person name="Pepin K."/>
            <person name="Bhonagiri V."/>
            <person name="Porwollik S."/>
            <person name="Ali J."/>
            <person name="Wilson R.K."/>
        </authorList>
    </citation>
    <scope>NUCLEOTIDE SEQUENCE [LARGE SCALE GENOMIC DNA]</scope>
    <source>
        <strain evidence="12">ATCC 700721 / MGH 78578</strain>
    </source>
</reference>
<keyword evidence="5" id="KW-0238">DNA-binding</keyword>
<keyword evidence="4" id="KW-0805">Transcription regulation</keyword>
<dbReference type="EnsemblBacteria" id="ABR79789">
    <property type="protein sequence ID" value="ABR79789"/>
    <property type="gene ID" value="KPN_04434"/>
</dbReference>
<feature type="binding site" evidence="9">
    <location>
        <position position="105"/>
    </location>
    <ligand>
        <name>Zn(2+)</name>
        <dbReference type="ChEBI" id="CHEBI:29105"/>
    </ligand>
</feature>
<name>A6TGV5_KLEP7</name>
<dbReference type="Gene3D" id="1.10.10.10">
    <property type="entry name" value="Winged helix-like DNA-binding domain superfamily/Winged helix DNA-binding domain"/>
    <property type="match status" value="1"/>
</dbReference>
<evidence type="ECO:0000256" key="8">
    <source>
        <dbReference type="ARBA" id="ARBA00073464"/>
    </source>
</evidence>
<comment type="function">
    <text evidence="7">Acts as a negative controlling element, employing Zn(2+) as a cofactor to bind the operator of the repressed genes (znuACB).</text>
</comment>
<reference evidence="11 12" key="1">
    <citation type="journal article" date="2001" name="Nature">
        <title>Complete genome sequence of Salmonella enterica serovar Typhimurium LT2.</title>
        <authorList>
            <person name="McClelland M."/>
            <person name="Sanderson K.E."/>
            <person name="Spieth J."/>
            <person name="Clifton S.W."/>
            <person name="Latreille P."/>
            <person name="Courtney L."/>
            <person name="Porwollik S."/>
            <person name="Ali J."/>
            <person name="Dante M."/>
            <person name="Du F."/>
            <person name="Hou S."/>
            <person name="Layman D."/>
            <person name="Leonard S."/>
            <person name="Nguyen C."/>
            <person name="Scott K."/>
            <person name="Holmes A."/>
            <person name="Grewal N."/>
            <person name="Mulvaney E."/>
            <person name="Ryan E."/>
            <person name="Sun H."/>
            <person name="Florea L."/>
            <person name="Miller W."/>
            <person name="Stoneking T."/>
            <person name="Nhan M."/>
            <person name="Waterston R."/>
            <person name="Wilson R.K."/>
        </authorList>
    </citation>
    <scope>NUCLEOTIDE SEQUENCE [LARGE SCALE GENOMIC DNA]</scope>
    <source>
        <strain evidence="12">ATCC 700721 / MGH 78578</strain>
    </source>
</reference>
<dbReference type="InterPro" id="IPR036390">
    <property type="entry name" value="WH_DNA-bd_sf"/>
</dbReference>
<dbReference type="InterPro" id="IPR043135">
    <property type="entry name" value="Fur_C"/>
</dbReference>
<comment type="cofactor">
    <cofactor evidence="10">
        <name>Mn(2+)</name>
        <dbReference type="ChEBI" id="CHEBI:29035"/>
    </cofactor>
    <cofactor evidence="10">
        <name>Fe(2+)</name>
        <dbReference type="ChEBI" id="CHEBI:29033"/>
    </cofactor>
    <text evidence="10">Binds 1 Mn(2+) or Fe(2+) ion per subunit.</text>
</comment>
<evidence type="ECO:0000256" key="6">
    <source>
        <dbReference type="ARBA" id="ARBA00023163"/>
    </source>
</evidence>
<evidence type="ECO:0000313" key="11">
    <source>
        <dbReference type="EMBL" id="ABR79789.1"/>
    </source>
</evidence>
<evidence type="ECO:0000256" key="2">
    <source>
        <dbReference type="ARBA" id="ARBA00022491"/>
    </source>
</evidence>
<keyword evidence="6" id="KW-0804">Transcription</keyword>
<dbReference type="CDD" id="cd07153">
    <property type="entry name" value="Fur_like"/>
    <property type="match status" value="1"/>
</dbReference>
<dbReference type="Proteomes" id="UP000000265">
    <property type="component" value="Chromosome"/>
</dbReference>
<accession>A6TGV5</accession>
<dbReference type="InterPro" id="IPR036388">
    <property type="entry name" value="WH-like_DNA-bd_sf"/>
</dbReference>
<dbReference type="FunFam" id="3.30.1490.190:FF:000002">
    <property type="entry name" value="Zinc uptake transcriptional repressor"/>
    <property type="match status" value="1"/>
</dbReference>
<dbReference type="FunFam" id="1.10.10.10:FF:000137">
    <property type="entry name" value="Zinc uptake transcriptional repressor"/>
    <property type="match status" value="1"/>
</dbReference>
<keyword evidence="9" id="KW-0479">Metal-binding</keyword>
<evidence type="ECO:0000313" key="12">
    <source>
        <dbReference type="Proteomes" id="UP000000265"/>
    </source>
</evidence>
<proteinExistence type="inferred from homology"/>
<gene>
    <name evidence="11" type="primary">zur</name>
    <name evidence="11" type="ORF">KPN_04434</name>
</gene>
<feature type="binding site" evidence="9">
    <location>
        <position position="145"/>
    </location>
    <ligand>
        <name>Zn(2+)</name>
        <dbReference type="ChEBI" id="CHEBI:29105"/>
    </ligand>
</feature>
<evidence type="ECO:0000256" key="1">
    <source>
        <dbReference type="ARBA" id="ARBA00007957"/>
    </source>
</evidence>
<evidence type="ECO:0000256" key="4">
    <source>
        <dbReference type="ARBA" id="ARBA00023015"/>
    </source>
</evidence>
<comment type="cofactor">
    <cofactor evidence="9">
        <name>Zn(2+)</name>
        <dbReference type="ChEBI" id="CHEBI:29105"/>
    </cofactor>
    <text evidence="9">Binds 1 zinc ion per subunit.</text>
</comment>